<dbReference type="Pfam" id="PF04357">
    <property type="entry name" value="TamB"/>
    <property type="match status" value="1"/>
</dbReference>
<dbReference type="EMBL" id="CP120682">
    <property type="protein sequence ID" value="WKN39070.1"/>
    <property type="molecule type" value="Genomic_DNA"/>
</dbReference>
<sequence>MVIGIMFGLWLVVYIALRTPPVQRFVTNKIAQQLEKQIGTPVSLEGIDIEWLDGIELTGLYLEDQQQDTLLYLGRLQVEIEPWALLNKTLIVDLIEVRDMYVNIYKVPGKDSLNFAYIPAAFASSDTTTQVKEDTTSSSFTIEARRLLLGDIRVDFKADSTEAHVALGELSLLLETLGLEEEHIQADELSIDRLAVALRLPRTSAPDSTAQPEAPTPDSLKNVINPSGYAFSLADFSINNTKIDYQVGPQRQADSVAQMNFENLLIADLGIHITDVEVGRTSAALNLEQFTFAEQRSGFELQEFALAANVDMPQVQATLQQLQTGHSNLNGTVDIKLALEENTADLINSLTFQSQLNKAVLSMVDAGYFTNALDSMPSLKNAEANLWWNANITNGSGGIQDLQLRLDDRFALQGNLQLQDLAKIDSAAGGSPTINLSVDPIQTNLAFLRQIMGDDAGLPRLANDTLILQASAEGQLDDIKGNLSLNSSIGKLLAEGTYQQATNGGMNVNASVQGQQLQIKQLLLAMGQDTLAQDFGTLTFQARTSAKQTVTPYDTTFSEAKWDLVLNQIDYKDYSYNDLQVEGYLADEQVVTQINYQDSLLELNADANLDMRSPTMAYQLDLNLPIANLYRLNLSSDSVILQNVRLLADLKGTDPDSIVGSVNMGSATVIKDAENYTLDSLILIADRDGPVRRISFESDFIDALISGEFSVAELPTAIEDFQQYYFTAYQAPAIDQDTVNTAQAGGQKLHLELNIKETPLVARALVPDLEIPEAITFDVDFNSAEKSLQANLKAPHINYGTNIIDSLYLDVTTSQRQINIDLLSNYVQAGGLSIPKVLLAGKLSGVASENQPANRQRLTTTKLDLNLKMGEDNAPYRLDLNTRIQSQGDTVTVMMGDSEVILDSLAWDFSDQGRIVYAQNYLNIDRFFLKQGDQELFISTKNSDNRSNLEVAIEQFEIKPFLNALDLDSYDVEGIFYGKATLEDMFAPGPISADFNISNLTVQDSLVGNFKLQAKKGGTPTDEQTDLLDILASLKGPNGALEVDGSYNLAAETDALDLHVALNDFLLDPWKTFLEGQMNEFSGKLYADLDVTGSPTDPNIEGNIRFGEQVILEPTVSSARYYIENQQLDFTGEAVQLNNFTLLDSARTPAVLSGTISYADLTNPSLDLTFETSKFIFVNSYDYENEAFYGRAVASADATITGSVSDMVVDGEVTVNEGTNMTISLVSNPAEAQAAGFIEFVEGNAFIKADTAKQDSLVVMGQPTEDTVSISGFTLNSNIRLNPGAQFTIIVDPVRGDKLVAAGEADLQVNMQPNGDLTLQGNYTINRGSYLLNFAQVVKKEFAIRKGSIISWTGDPANAEMSLTAAYEVETSLEELFQDMIRGGEGGNELRNLVSTDRPVAVELIIEGTLDDPQLRFDLDLPEITAGGIYSDLVSERLKQIEQDETQLYKQVFGLIVLNRFIPVSGGLGSGESSGFASVNDQINGSVSQLLTDQLSQLTEDYLGGVELSVGLESSDQAQSQASLLADRDVNVGLSKQLFDDRLTVKVGGTTSTGNQGSQDSRIYGDFEVLYRLTETGNLQIRIFQSNDRDRITNQVRQRQGASVLYQKSFDQLFGNEDVLRGKPLPEEDEENNTQNVDSDAVLQSEPRNRKSRGGQ</sequence>
<reference evidence="7" key="2">
    <citation type="journal article" date="2024" name="Antonie Van Leeuwenhoek">
        <title>Roseihalotalea indica gen. nov., sp. nov., a halophilic Bacteroidetes from mesopelagic Southwest Indian Ocean with higher carbohydrate metabolic potential.</title>
        <authorList>
            <person name="Chen B."/>
            <person name="Zhang M."/>
            <person name="Lin D."/>
            <person name="Ye J."/>
            <person name="Tang K."/>
        </authorList>
    </citation>
    <scope>NUCLEOTIDE SEQUENCE</scope>
    <source>
        <strain evidence="7">TK19036</strain>
    </source>
</reference>
<comment type="subcellular location">
    <subcellularLocation>
        <location evidence="1">Membrane</location>
        <topology evidence="1">Single-pass membrane protein</topology>
    </subcellularLocation>
</comment>
<accession>A0AA49JHX5</accession>
<evidence type="ECO:0000256" key="3">
    <source>
        <dbReference type="ARBA" id="ARBA00022989"/>
    </source>
</evidence>
<reference evidence="7" key="1">
    <citation type="journal article" date="2023" name="Comput. Struct. Biotechnol. J.">
        <title>Discovery of a novel marine Bacteroidetes with a rich repertoire of carbohydrate-active enzymes.</title>
        <authorList>
            <person name="Chen B."/>
            <person name="Liu G."/>
            <person name="Chen Q."/>
            <person name="Wang H."/>
            <person name="Liu L."/>
            <person name="Tang K."/>
        </authorList>
    </citation>
    <scope>NUCLEOTIDE SEQUENCE</scope>
    <source>
        <strain evidence="7">TK19036</strain>
    </source>
</reference>
<evidence type="ECO:0000256" key="5">
    <source>
        <dbReference type="SAM" id="MobiDB-lite"/>
    </source>
</evidence>
<evidence type="ECO:0000256" key="1">
    <source>
        <dbReference type="ARBA" id="ARBA00004167"/>
    </source>
</evidence>
<organism evidence="7">
    <name type="scientific">Roseihalotalea indica</name>
    <dbReference type="NCBI Taxonomy" id="2867963"/>
    <lineage>
        <taxon>Bacteria</taxon>
        <taxon>Pseudomonadati</taxon>
        <taxon>Bacteroidota</taxon>
        <taxon>Cytophagia</taxon>
        <taxon>Cytophagales</taxon>
        <taxon>Catalimonadaceae</taxon>
        <taxon>Roseihalotalea</taxon>
    </lineage>
</organism>
<proteinExistence type="predicted"/>
<evidence type="ECO:0000259" key="6">
    <source>
        <dbReference type="Pfam" id="PF04357"/>
    </source>
</evidence>
<keyword evidence="2" id="KW-0812">Transmembrane</keyword>
<evidence type="ECO:0000313" key="7">
    <source>
        <dbReference type="EMBL" id="WKN39070.1"/>
    </source>
</evidence>
<evidence type="ECO:0000256" key="2">
    <source>
        <dbReference type="ARBA" id="ARBA00022692"/>
    </source>
</evidence>
<gene>
    <name evidence="7" type="ORF">K4G66_10210</name>
</gene>
<evidence type="ECO:0000256" key="4">
    <source>
        <dbReference type="ARBA" id="ARBA00023136"/>
    </source>
</evidence>
<dbReference type="GO" id="GO:0005886">
    <property type="term" value="C:plasma membrane"/>
    <property type="evidence" value="ECO:0007669"/>
    <property type="project" value="InterPro"/>
</dbReference>
<name>A0AA49JHX5_9BACT</name>
<protein>
    <submittedName>
        <fullName evidence="7">Translocation/assembly module TamB domain-containing protein</fullName>
    </submittedName>
</protein>
<keyword evidence="4" id="KW-0472">Membrane</keyword>
<dbReference type="GO" id="GO:0009306">
    <property type="term" value="P:protein secretion"/>
    <property type="evidence" value="ECO:0007669"/>
    <property type="project" value="InterPro"/>
</dbReference>
<dbReference type="InterPro" id="IPR007452">
    <property type="entry name" value="TamB_C"/>
</dbReference>
<feature type="region of interest" description="Disordered" evidence="5">
    <location>
        <begin position="1619"/>
        <end position="1656"/>
    </location>
</feature>
<feature type="domain" description="Translocation and assembly module TamB C-terminal" evidence="6">
    <location>
        <begin position="1143"/>
        <end position="1610"/>
    </location>
</feature>
<keyword evidence="3" id="KW-1133">Transmembrane helix</keyword>